<name>A0A061BA42_CYBFA</name>
<dbReference type="OrthoDB" id="276989at2759"/>
<dbReference type="EMBL" id="MPUK01000009">
    <property type="protein sequence ID" value="ONH65780.1"/>
    <property type="molecule type" value="Genomic_DNA"/>
</dbReference>
<dbReference type="AlphaFoldDB" id="A0A061BA42"/>
<dbReference type="EMBL" id="LK052911">
    <property type="protein sequence ID" value="CDR46807.1"/>
    <property type="molecule type" value="Genomic_DNA"/>
</dbReference>
<dbReference type="GO" id="GO:0034088">
    <property type="term" value="P:maintenance of mitotic sister chromatid cohesion"/>
    <property type="evidence" value="ECO:0007669"/>
    <property type="project" value="TreeGrafter"/>
</dbReference>
<dbReference type="Pfam" id="PF09724">
    <property type="entry name" value="Dcc1"/>
    <property type="match status" value="1"/>
</dbReference>
<organism evidence="3">
    <name type="scientific">Cyberlindnera fabianii</name>
    <name type="common">Yeast</name>
    <name type="synonym">Hansenula fabianii</name>
    <dbReference type="NCBI Taxonomy" id="36022"/>
    <lineage>
        <taxon>Eukaryota</taxon>
        <taxon>Fungi</taxon>
        <taxon>Dikarya</taxon>
        <taxon>Ascomycota</taxon>
        <taxon>Saccharomycotina</taxon>
        <taxon>Saccharomycetes</taxon>
        <taxon>Phaffomycetales</taxon>
        <taxon>Phaffomycetaceae</taxon>
        <taxon>Cyberlindnera</taxon>
    </lineage>
</organism>
<dbReference type="PANTHER" id="PTHR13395">
    <property type="entry name" value="SISTER CHROMATID COHESION PROTEIN DCC1-RELATED"/>
    <property type="match status" value="1"/>
</dbReference>
<dbReference type="GO" id="GO:0006260">
    <property type="term" value="P:DNA replication"/>
    <property type="evidence" value="ECO:0007669"/>
    <property type="project" value="UniProtKB-KW"/>
</dbReference>
<protein>
    <submittedName>
        <fullName evidence="3">CYFA0S26e00276g1_1</fullName>
    </submittedName>
    <submittedName>
        <fullName evidence="4">Sister chromatid cohesion protein DCC1</fullName>
    </submittedName>
</protein>
<dbReference type="PANTHER" id="PTHR13395:SF6">
    <property type="entry name" value="SISTER CHROMATID COHESION PROTEIN DCC1"/>
    <property type="match status" value="1"/>
</dbReference>
<dbReference type="Proteomes" id="UP000189513">
    <property type="component" value="Unassembled WGS sequence"/>
</dbReference>
<keyword evidence="5" id="KW-1185">Reference proteome</keyword>
<dbReference type="GO" id="GO:0000775">
    <property type="term" value="C:chromosome, centromeric region"/>
    <property type="evidence" value="ECO:0007669"/>
    <property type="project" value="TreeGrafter"/>
</dbReference>
<dbReference type="InterPro" id="IPR019128">
    <property type="entry name" value="Dcc1"/>
</dbReference>
<gene>
    <name evidence="4" type="ORF">BON22_4379</name>
    <name evidence="3" type="ORF">CYFA0S_26e00276g</name>
</gene>
<accession>A0A061BA42</accession>
<sequence length="348" mass="39991">MTGSKDYNMYANVHQDRHYKLMELTPQLLKLIEENNEPLTVKASGNDSEIVMCTKDQTFAIRQRNHSNTVMIMTANKEEEHLCGYTTMHSVYEVHKASGSIDITDIPIYDGADSLKGLKSTITLEKLKNDSAISEKEFDAVWFSLNGSAYNDTAIILSDDFITRTLHVMLMSIMAAKLNIDELSLIEVYQSMEEDPEFTIDIIETVLRKFVKGEREPFVMNKTKIAQWYGNEALRKHASKKPLTVSDFLFKWKSELPPFFDCPIDLPLLYGHFCAPLPDRVQFVSRPSLPSDVNNRLKVLFKLQSTWELDQLMPFVEEFNVKGVKPENFIMKFAKKKKVGKKIMITPR</sequence>
<evidence type="ECO:0000313" key="4">
    <source>
        <dbReference type="EMBL" id="ONH65780.1"/>
    </source>
</evidence>
<evidence type="ECO:0000256" key="2">
    <source>
        <dbReference type="ARBA" id="ARBA00022705"/>
    </source>
</evidence>
<evidence type="ECO:0000313" key="3">
    <source>
        <dbReference type="EMBL" id="CDR46807.1"/>
    </source>
</evidence>
<dbReference type="STRING" id="36022.A0A061BA42"/>
<keyword evidence="2" id="KW-0235">DNA replication</keyword>
<reference evidence="4" key="3">
    <citation type="submission" date="2017-01" db="EMBL/GenBank/DDBJ databases">
        <authorList>
            <person name="Mah S.A."/>
            <person name="Swanson W.J."/>
            <person name="Moy G.W."/>
            <person name="Vacquier V.D."/>
        </authorList>
    </citation>
    <scope>NUCLEOTIDE SEQUENCE [LARGE SCALE GENOMIC DNA]</scope>
    <source>
        <strain evidence="4">65</strain>
    </source>
</reference>
<evidence type="ECO:0000313" key="5">
    <source>
        <dbReference type="Proteomes" id="UP000189513"/>
    </source>
</evidence>
<proteinExistence type="inferred from homology"/>
<reference evidence="3" key="1">
    <citation type="journal article" date="2014" name="Genome Announc.">
        <title>Genome sequence of the yeast Cyberlindnera fabianii (Hansenula fabianii).</title>
        <authorList>
            <person name="Freel K.C."/>
            <person name="Sarilar V."/>
            <person name="Neuveglise C."/>
            <person name="Devillers H."/>
            <person name="Friedrich A."/>
            <person name="Schacherer J."/>
        </authorList>
    </citation>
    <scope>NUCLEOTIDE SEQUENCE</scope>
    <source>
        <strain evidence="3">YJS4271</strain>
    </source>
</reference>
<evidence type="ECO:0000256" key="1">
    <source>
        <dbReference type="ARBA" id="ARBA00007017"/>
    </source>
</evidence>
<dbReference type="VEuPathDB" id="FungiDB:BON22_4379"/>
<dbReference type="GO" id="GO:0000785">
    <property type="term" value="C:chromatin"/>
    <property type="evidence" value="ECO:0007669"/>
    <property type="project" value="TreeGrafter"/>
</dbReference>
<dbReference type="GO" id="GO:0031390">
    <property type="term" value="C:Ctf18 RFC-like complex"/>
    <property type="evidence" value="ECO:0007669"/>
    <property type="project" value="InterPro"/>
</dbReference>
<reference evidence="5" key="2">
    <citation type="journal article" date="2017" name="Genome Announc.">
        <title>Genome sequences of Cyberlindnera fabianii 65, Pichia kudriavzevii 129, and Saccharomyces cerevisiae 131 isolated from fermented masau fruits in Zimbabwe.</title>
        <authorList>
            <person name="van Rijswijck I.M.H."/>
            <person name="Derks M.F.L."/>
            <person name="Abee T."/>
            <person name="de Ridder D."/>
            <person name="Smid E.J."/>
        </authorList>
    </citation>
    <scope>NUCLEOTIDE SEQUENCE [LARGE SCALE GENOMIC DNA]</scope>
    <source>
        <strain evidence="5">65</strain>
    </source>
</reference>
<dbReference type="OMA" id="DSESWPF"/>
<comment type="similarity">
    <text evidence="1">Belongs to the DCC1 family.</text>
</comment>